<dbReference type="Pfam" id="PF04134">
    <property type="entry name" value="DCC1-like"/>
    <property type="match status" value="1"/>
</dbReference>
<dbReference type="PANTHER" id="PTHR34290:SF2">
    <property type="entry name" value="OS04G0668800 PROTEIN"/>
    <property type="match status" value="1"/>
</dbReference>
<evidence type="ECO:0000313" key="2">
    <source>
        <dbReference type="Proteomes" id="UP000095039"/>
    </source>
</evidence>
<comment type="caution">
    <text evidence="1">The sequence shown here is derived from an EMBL/GenBank/DDBJ whole genome shotgun (WGS) entry which is preliminary data.</text>
</comment>
<dbReference type="AlphaFoldDB" id="A0A1E5BYE4"/>
<name>A0A1E5BYE4_9GAMM</name>
<dbReference type="PANTHER" id="PTHR34290">
    <property type="entry name" value="SI:CH73-390P7.2"/>
    <property type="match status" value="1"/>
</dbReference>
<proteinExistence type="predicted"/>
<protein>
    <submittedName>
        <fullName evidence="1">Thiol-disulfide oxidoreductase</fullName>
    </submittedName>
</protein>
<organism evidence="1 2">
    <name type="scientific">Enterovibrio norvegicus FF-454</name>
    <dbReference type="NCBI Taxonomy" id="1185651"/>
    <lineage>
        <taxon>Bacteria</taxon>
        <taxon>Pseudomonadati</taxon>
        <taxon>Pseudomonadota</taxon>
        <taxon>Gammaproteobacteria</taxon>
        <taxon>Vibrionales</taxon>
        <taxon>Vibrionaceae</taxon>
        <taxon>Enterovibrio</taxon>
    </lineage>
</organism>
<dbReference type="RefSeq" id="WP_016959652.1">
    <property type="nucleotide sequence ID" value="NZ_AJWN02000098.1"/>
</dbReference>
<dbReference type="EMBL" id="AJWN02000098">
    <property type="protein sequence ID" value="OEE58219.1"/>
    <property type="molecule type" value="Genomic_DNA"/>
</dbReference>
<reference evidence="1 2" key="1">
    <citation type="journal article" date="2012" name="Science">
        <title>Ecological populations of bacteria act as socially cohesive units of antibiotic production and resistance.</title>
        <authorList>
            <person name="Cordero O.X."/>
            <person name="Wildschutte H."/>
            <person name="Kirkup B."/>
            <person name="Proehl S."/>
            <person name="Ngo L."/>
            <person name="Hussain F."/>
            <person name="Le Roux F."/>
            <person name="Mincer T."/>
            <person name="Polz M.F."/>
        </authorList>
    </citation>
    <scope>NUCLEOTIDE SEQUENCE [LARGE SCALE GENOMIC DNA]</scope>
    <source>
        <strain evidence="1 2">FF-454</strain>
    </source>
</reference>
<dbReference type="InterPro" id="IPR044691">
    <property type="entry name" value="DCC1_Trx"/>
</dbReference>
<dbReference type="Proteomes" id="UP000095039">
    <property type="component" value="Unassembled WGS sequence"/>
</dbReference>
<evidence type="ECO:0000313" key="1">
    <source>
        <dbReference type="EMBL" id="OEE58219.1"/>
    </source>
</evidence>
<dbReference type="InterPro" id="IPR007263">
    <property type="entry name" value="DCC1-like"/>
</dbReference>
<accession>A0A1E5BYE4</accession>
<sequence>MLFTLFYDGSCPLCVAEMNQLRTLNTNGSLHFEDILASDFTERYPDIMPDDAREILHGKFHDGRVLLGLDVTHQAWKRVGRKRWIGLLRLPVIRWFADKAYLTFAKNRYRISWLLTGKSRCEPCASGVCEINENRPKT</sequence>
<dbReference type="GO" id="GO:0015035">
    <property type="term" value="F:protein-disulfide reductase activity"/>
    <property type="evidence" value="ECO:0007669"/>
    <property type="project" value="InterPro"/>
</dbReference>
<keyword evidence="2" id="KW-1185">Reference proteome</keyword>
<gene>
    <name evidence="1" type="ORF">A1OK_16020</name>
</gene>